<feature type="compositionally biased region" description="Basic and acidic residues" evidence="2">
    <location>
        <begin position="352"/>
        <end position="370"/>
    </location>
</feature>
<dbReference type="Proteomes" id="UP001217089">
    <property type="component" value="Unassembled WGS sequence"/>
</dbReference>
<evidence type="ECO:0000256" key="1">
    <source>
        <dbReference type="SAM" id="Coils"/>
    </source>
</evidence>
<feature type="compositionally biased region" description="Basic and acidic residues" evidence="2">
    <location>
        <begin position="113"/>
        <end position="133"/>
    </location>
</feature>
<dbReference type="EMBL" id="JARBDR010000246">
    <property type="protein sequence ID" value="KAJ8317721.1"/>
    <property type="molecule type" value="Genomic_DNA"/>
</dbReference>
<protein>
    <submittedName>
        <fullName evidence="3">Uncharacterized protein</fullName>
    </submittedName>
</protein>
<feature type="region of interest" description="Disordered" evidence="2">
    <location>
        <begin position="544"/>
        <end position="576"/>
    </location>
</feature>
<feature type="compositionally biased region" description="Basic and acidic residues" evidence="2">
    <location>
        <begin position="23"/>
        <end position="43"/>
    </location>
</feature>
<feature type="compositionally biased region" description="Low complexity" evidence="2">
    <location>
        <begin position="548"/>
        <end position="565"/>
    </location>
</feature>
<keyword evidence="4" id="KW-1185">Reference proteome</keyword>
<reference evidence="3 4" key="1">
    <citation type="submission" date="2022-12" db="EMBL/GenBank/DDBJ databases">
        <title>Chromosome-level genome of Tegillarca granosa.</title>
        <authorList>
            <person name="Kim J."/>
        </authorList>
    </citation>
    <scope>NUCLEOTIDE SEQUENCE [LARGE SCALE GENOMIC DNA]</scope>
    <source>
        <strain evidence="3">Teg-2019</strain>
        <tissue evidence="3">Adductor muscle</tissue>
    </source>
</reference>
<feature type="compositionally biased region" description="Polar residues" evidence="2">
    <location>
        <begin position="59"/>
        <end position="81"/>
    </location>
</feature>
<organism evidence="3 4">
    <name type="scientific">Tegillarca granosa</name>
    <name type="common">Malaysian cockle</name>
    <name type="synonym">Anadara granosa</name>
    <dbReference type="NCBI Taxonomy" id="220873"/>
    <lineage>
        <taxon>Eukaryota</taxon>
        <taxon>Metazoa</taxon>
        <taxon>Spiralia</taxon>
        <taxon>Lophotrochozoa</taxon>
        <taxon>Mollusca</taxon>
        <taxon>Bivalvia</taxon>
        <taxon>Autobranchia</taxon>
        <taxon>Pteriomorphia</taxon>
        <taxon>Arcoida</taxon>
        <taxon>Arcoidea</taxon>
        <taxon>Arcidae</taxon>
        <taxon>Tegillarca</taxon>
    </lineage>
</organism>
<comment type="caution">
    <text evidence="3">The sequence shown here is derived from an EMBL/GenBank/DDBJ whole genome shotgun (WGS) entry which is preliminary data.</text>
</comment>
<evidence type="ECO:0000313" key="3">
    <source>
        <dbReference type="EMBL" id="KAJ8317721.1"/>
    </source>
</evidence>
<feature type="compositionally biased region" description="Low complexity" evidence="2">
    <location>
        <begin position="391"/>
        <end position="400"/>
    </location>
</feature>
<sequence>MFGFEQLVHKTVRNSESYVVEGRRIQPEQTSGKRVEDKTKSVFDIETQPFDADEVEVMDSSTQVDEESGLSTPNTPTKDNSLMSRQIEKGKQLFDKFCTSASKLKGRFSRKRKAEESLDENLEKGGKKQHEMDREIEETSGDQKSENFIFQREVFEPCEPLCRKYRKMRLKSSTFTSASGIQNVDVHIKAILQYFDIYHKKLKQVQSQIPKTMEWGEPVRVGQHLDKTIDCRRRGYVYDFLDSDSENICDHNEEIGISFASESTEKMENLKDKNQENEEMIKTFNRKNIPFRFSDDYDDFENDGKSCDQTNQTYNRLGRVTRSTKKITYYEENQSSPEHDPEWIQIMEKETQDIQHSPDIRRQKRQEKSKPSHTLSRRPLTRHASDLSNKSPVTSPVSSTQSCYTGRLESPSKVSESSLDGLSQGSSLMLDDKGDLISTQVCVLKEKLPNLKVKPMINKTITHSKSKSATGFIIDGNGSVETSVRNKVSVVDKTDDNLIENYKKAEKIKKIPIEINSETNKASSDLDDGVNLIDSDSENEISFKHLTSSNKTESSFSSNKSSVSHSAKKRQRNIQK</sequence>
<feature type="coiled-coil region" evidence="1">
    <location>
        <begin position="260"/>
        <end position="287"/>
    </location>
</feature>
<feature type="region of interest" description="Disordered" evidence="2">
    <location>
        <begin position="109"/>
        <end position="143"/>
    </location>
</feature>
<feature type="region of interest" description="Disordered" evidence="2">
    <location>
        <begin position="23"/>
        <end position="81"/>
    </location>
</feature>
<accession>A0ABQ9FK89</accession>
<feature type="region of interest" description="Disordered" evidence="2">
    <location>
        <begin position="352"/>
        <end position="422"/>
    </location>
</feature>
<proteinExistence type="predicted"/>
<keyword evidence="1" id="KW-0175">Coiled coil</keyword>
<gene>
    <name evidence="3" type="ORF">KUTeg_005625</name>
</gene>
<name>A0ABQ9FK89_TEGGR</name>
<evidence type="ECO:0000313" key="4">
    <source>
        <dbReference type="Proteomes" id="UP001217089"/>
    </source>
</evidence>
<evidence type="ECO:0000256" key="2">
    <source>
        <dbReference type="SAM" id="MobiDB-lite"/>
    </source>
</evidence>
<feature type="compositionally biased region" description="Basic residues" evidence="2">
    <location>
        <begin position="566"/>
        <end position="576"/>
    </location>
</feature>